<feature type="compositionally biased region" description="Acidic residues" evidence="5">
    <location>
        <begin position="843"/>
        <end position="882"/>
    </location>
</feature>
<feature type="region of interest" description="Disordered" evidence="5">
    <location>
        <begin position="1166"/>
        <end position="1206"/>
    </location>
</feature>
<dbReference type="SUPFAM" id="SSF54236">
    <property type="entry name" value="Ubiquitin-like"/>
    <property type="match status" value="1"/>
</dbReference>
<feature type="domain" description="Ubiquitin-like" evidence="6">
    <location>
        <begin position="5"/>
        <end position="46"/>
    </location>
</feature>
<dbReference type="Proteomes" id="UP000075881">
    <property type="component" value="Unassembled WGS sequence"/>
</dbReference>
<dbReference type="InterPro" id="IPR053061">
    <property type="entry name" value="AN1-type_zinc_finger"/>
</dbReference>
<evidence type="ECO:0000313" key="9">
    <source>
        <dbReference type="Proteomes" id="UP000075881"/>
    </source>
</evidence>
<dbReference type="STRING" id="43041.A0A182JY79"/>
<reference evidence="9" key="1">
    <citation type="submission" date="2013-03" db="EMBL/GenBank/DDBJ databases">
        <title>The Genome Sequence of Anopheles christyi ACHKN1017.</title>
        <authorList>
            <consortium name="The Broad Institute Genomics Platform"/>
            <person name="Neafsey D.E."/>
            <person name="Besansky N."/>
            <person name="Walker B."/>
            <person name="Young S.K."/>
            <person name="Zeng Q."/>
            <person name="Gargeya S."/>
            <person name="Fitzgerald M."/>
            <person name="Haas B."/>
            <person name="Abouelleil A."/>
            <person name="Allen A.W."/>
            <person name="Alvarado L."/>
            <person name="Arachchi H.M."/>
            <person name="Berlin A.M."/>
            <person name="Chapman S.B."/>
            <person name="Gainer-Dewar J."/>
            <person name="Goldberg J."/>
            <person name="Griggs A."/>
            <person name="Gujja S."/>
            <person name="Hansen M."/>
            <person name="Howarth C."/>
            <person name="Imamovic A."/>
            <person name="Ireland A."/>
            <person name="Larimer J."/>
            <person name="McCowan C."/>
            <person name="Murphy C."/>
            <person name="Pearson M."/>
            <person name="Poon T.W."/>
            <person name="Priest M."/>
            <person name="Roberts A."/>
            <person name="Saif S."/>
            <person name="Shea T."/>
            <person name="Sisk P."/>
            <person name="Sykes S."/>
            <person name="Wortman J."/>
            <person name="Nusbaum C."/>
            <person name="Birren B."/>
        </authorList>
    </citation>
    <scope>NUCLEOTIDE SEQUENCE [LARGE SCALE GENOMIC DNA]</scope>
    <source>
        <strain evidence="9">ACHKN1017</strain>
    </source>
</reference>
<feature type="region of interest" description="Disordered" evidence="5">
    <location>
        <begin position="158"/>
        <end position="202"/>
    </location>
</feature>
<dbReference type="PANTHER" id="PTHR46728">
    <property type="entry name" value="AN1-TYPE ZINC FINGER PROTEIN 4"/>
    <property type="match status" value="1"/>
</dbReference>
<feature type="region of interest" description="Disordered" evidence="5">
    <location>
        <begin position="628"/>
        <end position="647"/>
    </location>
</feature>
<feature type="region of interest" description="Disordered" evidence="5">
    <location>
        <begin position="1118"/>
        <end position="1137"/>
    </location>
</feature>
<evidence type="ECO:0000259" key="7">
    <source>
        <dbReference type="PROSITE" id="PS51039"/>
    </source>
</evidence>
<proteinExistence type="predicted"/>
<evidence type="ECO:0000256" key="5">
    <source>
        <dbReference type="SAM" id="MobiDB-lite"/>
    </source>
</evidence>
<dbReference type="InterPro" id="IPR000626">
    <property type="entry name" value="Ubiquitin-like_dom"/>
</dbReference>
<feature type="domain" description="AN1-type" evidence="7">
    <location>
        <begin position="1483"/>
        <end position="1530"/>
    </location>
</feature>
<dbReference type="InterPro" id="IPR000058">
    <property type="entry name" value="Znf_AN1"/>
</dbReference>
<feature type="compositionally biased region" description="Basic and acidic residues" evidence="5">
    <location>
        <begin position="180"/>
        <end position="189"/>
    </location>
</feature>
<accession>A0A182JY79</accession>
<dbReference type="InterPro" id="IPR035896">
    <property type="entry name" value="AN1-like_Znf"/>
</dbReference>
<dbReference type="Gene3D" id="3.10.20.90">
    <property type="entry name" value="Phosphatidylinositol 3-kinase Catalytic Subunit, Chain A, domain 1"/>
    <property type="match status" value="1"/>
</dbReference>
<feature type="region of interest" description="Disordered" evidence="5">
    <location>
        <begin position="338"/>
        <end position="376"/>
    </location>
</feature>
<dbReference type="Gene3D" id="4.10.1110.10">
    <property type="entry name" value="AN1-like Zinc finger"/>
    <property type="match status" value="1"/>
</dbReference>
<evidence type="ECO:0000256" key="1">
    <source>
        <dbReference type="ARBA" id="ARBA00022723"/>
    </source>
</evidence>
<feature type="compositionally biased region" description="Polar residues" evidence="5">
    <location>
        <begin position="1176"/>
        <end position="1185"/>
    </location>
</feature>
<evidence type="ECO:0000313" key="8">
    <source>
        <dbReference type="EnsemblMetazoa" id="ACHR003461-PA"/>
    </source>
</evidence>
<dbReference type="PANTHER" id="PTHR46728:SF1">
    <property type="entry name" value="AN1-TYPE ZINC FINGER PROTEIN 4"/>
    <property type="match status" value="1"/>
</dbReference>
<sequence length="1549" mass="167406">MLVNGIPISQQHLLYNHKELSDAMEMKDIPLVKGSRIKLVLGMKGGPISSKRLFTISSDYDNWLDMSDVLSGEDLMNLQSPGLKLLLYKDNKKNVHRLMKVRAEKACDGMKGSMSRSIIGSGASGQGIYGPGGPMSQKERDAAVTKQKMDQIKAKLSMKKKRLGGGAQSEKVIENGAPESSEKSAHQIDGRPGSGSADAADVGSKVIRNSNHYRHKKRHHHYHHHQHQHETVIKEEKTPIGYRPGAGGSGGATALVASRHNPSMVGTIGSMLPSAGTASGAHRKSMPAVIDIGRSEQEQTVTPFGYGLVNLLHGTSSAASAGRSPTLELEKRSQIREHLQRNRSFKTISSKNLDFAREGSPQTTGSGGLSDRHTGSAGLERSLSFHSNGILSRMGSETTLDAGYSNIRRCTAGSQLRGNHTGLGTRMSGVGGGGACTTQSLHKLDESRVSSASLHDLIELLKYTQSKQRTISNDSLNKLMLNYSKKVYVPHQLYHHPQAGKKSLPEINPSLNNIDEYLPDYDYGLKASAGTATTAATASAATTGGAIPKMVTRSEDGLDCKIASAEYAFKNAGTGGMDKSFRTLYKSTSDDSSVYELPKLLIREDSPVESFLGSYSQLETVAATRRGESPKNNFTSTTNLQDVDGTNHVDPTTQTGLPEPGSILDLRPLATNASAGVVSEAKHASESLLQLAQIAAESVNSSNGTNTSLSSSSLFGSNNSLTGVAVCGDGTNCAGAANSGSSSAAWCQHWNHQQQQDVPFTTASLQHLHNPRRHHSDLGINELELKFFHTDVDASDRVGGRDTATNASGDYTNLIKLPAISNLGASNGWLQLSSWDTVRFGREDEDADDEEVLDEEEVPDREEEDHEEEDDDEGEEGDENGQDQDRVTSSSCSSIRRPRESSNSTSFIHSHLSISSDEDDLLNVAELRDGAGAVGSAYKPGGNKSKSIDLNEFRKAFGSSPTLLNGFRGGASCTRLVPQLSRLETIPSQYRRGYTNLNDACLSSSTSELECVSNGAAKKKHQGLLPPTCDDTSVLSSTLLKYRKDGSVPYVRSNENLNRYKVSLCSGSARRRMVDSDETLAGGSDALYLRQRQQSIGGTRHLPSIRDHLASIADSEVNETADGGSNGNGNTHSSFADENGNANRSFVVGGDFECRFSRLSCCSAPGGDGPSKPFSPGSSNRTAGSNYRHKEHSSAVGSSRGLMRTKSSASTDDRCRFLFGEDATSLQYNGNPSSTPLRPSDYYFPSDESLFNMDSFFDDFVEIDTSDIFESAEFININSGSGSKKGDTTTNGCSSGLVLPDIHSEQHQRHLQQQQQLQNQKHGSFTADETLDLQQHQLRVLDNMKSYSSTDASNARKQYYRTVNIPGGGTAGGANANTEDEIHFSARRAFLQAGQSVQQEGAQDEEGIASIIQHIDRDQLCEQRASLPDAKTIASSIIIHDDKERLLRLTDNPSDRSSASVLIGGGTSPMAAETQHHTTEQIKSKKLRCAQCNKKLGVIMIMKCHCEKIFCAQHRYAEAHNCSYDFKVEGRKILEKNNPLVVADKLPKI</sequence>
<reference evidence="8" key="2">
    <citation type="submission" date="2020-05" db="UniProtKB">
        <authorList>
            <consortium name="EnsemblMetazoa"/>
        </authorList>
    </citation>
    <scope>IDENTIFICATION</scope>
    <source>
        <strain evidence="8">ACHKN1017</strain>
    </source>
</reference>
<evidence type="ECO:0008006" key="10">
    <source>
        <dbReference type="Google" id="ProtNLM"/>
    </source>
</evidence>
<feature type="compositionally biased region" description="Polar residues" evidence="5">
    <location>
        <begin position="630"/>
        <end position="641"/>
    </location>
</feature>
<feature type="region of interest" description="Disordered" evidence="5">
    <location>
        <begin position="843"/>
        <end position="908"/>
    </location>
</feature>
<keyword evidence="9" id="KW-1185">Reference proteome</keyword>
<dbReference type="Pfam" id="PF01428">
    <property type="entry name" value="zf-AN1"/>
    <property type="match status" value="1"/>
</dbReference>
<keyword evidence="3" id="KW-0862">Zinc</keyword>
<dbReference type="InterPro" id="IPR029071">
    <property type="entry name" value="Ubiquitin-like_domsf"/>
</dbReference>
<evidence type="ECO:0000259" key="6">
    <source>
        <dbReference type="PROSITE" id="PS50053"/>
    </source>
</evidence>
<dbReference type="VEuPathDB" id="VectorBase:ACHR003461"/>
<dbReference type="GO" id="GO:0008270">
    <property type="term" value="F:zinc ion binding"/>
    <property type="evidence" value="ECO:0007669"/>
    <property type="project" value="UniProtKB-KW"/>
</dbReference>
<dbReference type="EnsemblMetazoa" id="ACHR003461-RA">
    <property type="protein sequence ID" value="ACHR003461-PA"/>
    <property type="gene ID" value="ACHR003461"/>
</dbReference>
<keyword evidence="2 4" id="KW-0863">Zinc-finger</keyword>
<dbReference type="SMART" id="SM00154">
    <property type="entry name" value="ZnF_AN1"/>
    <property type="match status" value="1"/>
</dbReference>
<protein>
    <recommendedName>
        <fullName evidence="10">AN1-type domain-containing protein</fullName>
    </recommendedName>
</protein>
<name>A0A182JY79_9DIPT</name>
<evidence type="ECO:0000256" key="2">
    <source>
        <dbReference type="ARBA" id="ARBA00022771"/>
    </source>
</evidence>
<keyword evidence="1" id="KW-0479">Metal-binding</keyword>
<dbReference type="SUPFAM" id="SSF118310">
    <property type="entry name" value="AN1-like Zinc finger"/>
    <property type="match status" value="1"/>
</dbReference>
<evidence type="ECO:0000256" key="4">
    <source>
        <dbReference type="PROSITE-ProRule" id="PRU00449"/>
    </source>
</evidence>
<evidence type="ECO:0000256" key="3">
    <source>
        <dbReference type="ARBA" id="ARBA00022833"/>
    </source>
</evidence>
<organism evidence="8 9">
    <name type="scientific">Anopheles christyi</name>
    <dbReference type="NCBI Taxonomy" id="43041"/>
    <lineage>
        <taxon>Eukaryota</taxon>
        <taxon>Metazoa</taxon>
        <taxon>Ecdysozoa</taxon>
        <taxon>Arthropoda</taxon>
        <taxon>Hexapoda</taxon>
        <taxon>Insecta</taxon>
        <taxon>Pterygota</taxon>
        <taxon>Neoptera</taxon>
        <taxon>Endopterygota</taxon>
        <taxon>Diptera</taxon>
        <taxon>Nematocera</taxon>
        <taxon>Culicoidea</taxon>
        <taxon>Culicidae</taxon>
        <taxon>Anophelinae</taxon>
        <taxon>Anopheles</taxon>
    </lineage>
</organism>
<dbReference type="PROSITE" id="PS51039">
    <property type="entry name" value="ZF_AN1"/>
    <property type="match status" value="1"/>
</dbReference>
<dbReference type="PROSITE" id="PS50053">
    <property type="entry name" value="UBIQUITIN_2"/>
    <property type="match status" value="1"/>
</dbReference>